<feature type="domain" description="START" evidence="2">
    <location>
        <begin position="24"/>
        <end position="204"/>
    </location>
</feature>
<reference evidence="3 4" key="1">
    <citation type="submission" date="2020-01" db="EMBL/GenBank/DDBJ databases">
        <title>Genome analysis.</title>
        <authorList>
            <person name="Wu S."/>
            <person name="Wang G."/>
        </authorList>
    </citation>
    <scope>NUCLEOTIDE SEQUENCE [LARGE SCALE GENOMIC DNA]</scope>
    <source>
        <strain evidence="3 4">SYL130</strain>
    </source>
</reference>
<gene>
    <name evidence="3" type="ORF">GWC95_00255</name>
</gene>
<dbReference type="Proteomes" id="UP000753802">
    <property type="component" value="Unassembled WGS sequence"/>
</dbReference>
<proteinExistence type="predicted"/>
<dbReference type="PANTHER" id="PTHR19308:SF14">
    <property type="entry name" value="START DOMAIN-CONTAINING PROTEIN"/>
    <property type="match status" value="1"/>
</dbReference>
<dbReference type="SUPFAM" id="SSF55961">
    <property type="entry name" value="Bet v1-like"/>
    <property type="match status" value="1"/>
</dbReference>
<sequence length="214" mass="24253">MYKHFLFSALLIVICPFVHGQDDWKLKSDKDNIKTYSKKLADSKINAVKIESVFPCSVSQFVSVLMDVDSYDDWIYNSKSTRLIKKVSPAELYYYSEVAFPWPTANRDFVSHVVISQDPRTKIARVDAKNVSGLVPAKPNLVRIEKSSGTWVITPQGPNQVKIEYILQVDPGGDLPAWLINPFASKGLVETFKNLRKQLSKPEYVSARPPFIVE</sequence>
<dbReference type="Gene3D" id="3.30.530.20">
    <property type="match status" value="1"/>
</dbReference>
<accession>A0ABW9ZP76</accession>
<dbReference type="EMBL" id="JAACJS010000002">
    <property type="protein sequence ID" value="NCI48330.1"/>
    <property type="molecule type" value="Genomic_DNA"/>
</dbReference>
<evidence type="ECO:0000313" key="3">
    <source>
        <dbReference type="EMBL" id="NCI48330.1"/>
    </source>
</evidence>
<keyword evidence="1" id="KW-0732">Signal</keyword>
<dbReference type="PANTHER" id="PTHR19308">
    <property type="entry name" value="PHOSPHATIDYLCHOLINE TRANSFER PROTEIN"/>
    <property type="match status" value="1"/>
</dbReference>
<name>A0ABW9ZP76_9BACT</name>
<dbReference type="SMART" id="SM00234">
    <property type="entry name" value="START"/>
    <property type="match status" value="1"/>
</dbReference>
<comment type="caution">
    <text evidence="3">The sequence shown here is derived from an EMBL/GenBank/DDBJ whole genome shotgun (WGS) entry which is preliminary data.</text>
</comment>
<dbReference type="InterPro" id="IPR002913">
    <property type="entry name" value="START_lipid-bd_dom"/>
</dbReference>
<dbReference type="InterPro" id="IPR051213">
    <property type="entry name" value="START_lipid_transfer"/>
</dbReference>
<protein>
    <submittedName>
        <fullName evidence="3">Lipid-binding protein</fullName>
    </submittedName>
</protein>
<dbReference type="PROSITE" id="PS50848">
    <property type="entry name" value="START"/>
    <property type="match status" value="1"/>
</dbReference>
<evidence type="ECO:0000259" key="2">
    <source>
        <dbReference type="PROSITE" id="PS50848"/>
    </source>
</evidence>
<dbReference type="RefSeq" id="WP_161816666.1">
    <property type="nucleotide sequence ID" value="NZ_JAACJS010000002.1"/>
</dbReference>
<dbReference type="InterPro" id="IPR028347">
    <property type="entry name" value="START_dom_prot"/>
</dbReference>
<feature type="signal peptide" evidence="1">
    <location>
        <begin position="1"/>
        <end position="20"/>
    </location>
</feature>
<organism evidence="3 4">
    <name type="scientific">Sediminibacterium roseum</name>
    <dbReference type="NCBI Taxonomy" id="1978412"/>
    <lineage>
        <taxon>Bacteria</taxon>
        <taxon>Pseudomonadati</taxon>
        <taxon>Bacteroidota</taxon>
        <taxon>Chitinophagia</taxon>
        <taxon>Chitinophagales</taxon>
        <taxon>Chitinophagaceae</taxon>
        <taxon>Sediminibacterium</taxon>
    </lineage>
</organism>
<keyword evidence="4" id="KW-1185">Reference proteome</keyword>
<dbReference type="PIRSF" id="PIRSF039033">
    <property type="entry name" value="START_dom"/>
    <property type="match status" value="1"/>
</dbReference>
<feature type="chain" id="PRO_5045421184" evidence="1">
    <location>
        <begin position="21"/>
        <end position="214"/>
    </location>
</feature>
<dbReference type="Pfam" id="PF01852">
    <property type="entry name" value="START"/>
    <property type="match status" value="1"/>
</dbReference>
<evidence type="ECO:0000256" key="1">
    <source>
        <dbReference type="SAM" id="SignalP"/>
    </source>
</evidence>
<dbReference type="InterPro" id="IPR023393">
    <property type="entry name" value="START-like_dom_sf"/>
</dbReference>
<evidence type="ECO:0000313" key="4">
    <source>
        <dbReference type="Proteomes" id="UP000753802"/>
    </source>
</evidence>